<feature type="chain" id="PRO_5040534612" description="Carboxypeptidase" evidence="10">
    <location>
        <begin position="25"/>
        <end position="439"/>
    </location>
</feature>
<evidence type="ECO:0000256" key="2">
    <source>
        <dbReference type="ARBA" id="ARBA00009431"/>
    </source>
</evidence>
<proteinExistence type="inferred from homology"/>
<dbReference type="FunFam" id="3.40.50.1820:FF:000030">
    <property type="entry name" value="Carboxypeptidase"/>
    <property type="match status" value="1"/>
</dbReference>
<comment type="subcellular location">
    <subcellularLocation>
        <location evidence="1">Secreted</location>
    </subcellularLocation>
</comment>
<name>A0A9N7N7B5_STRHE</name>
<dbReference type="EMBL" id="CACSLK010024742">
    <property type="protein sequence ID" value="CAA0824466.1"/>
    <property type="molecule type" value="Genomic_DNA"/>
</dbReference>
<dbReference type="PANTHER" id="PTHR11802">
    <property type="entry name" value="SERINE PROTEASE FAMILY S10 SERINE CARBOXYPEPTIDASE"/>
    <property type="match status" value="1"/>
</dbReference>
<dbReference type="PROSITE" id="PS00131">
    <property type="entry name" value="CARBOXYPEPT_SER_SER"/>
    <property type="match status" value="1"/>
</dbReference>
<evidence type="ECO:0000256" key="9">
    <source>
        <dbReference type="ARBA" id="ARBA00023180"/>
    </source>
</evidence>
<dbReference type="Proteomes" id="UP001153555">
    <property type="component" value="Unassembled WGS sequence"/>
</dbReference>
<evidence type="ECO:0000313" key="12">
    <source>
        <dbReference type="Proteomes" id="UP001153555"/>
    </source>
</evidence>
<dbReference type="PROSITE" id="PS51257">
    <property type="entry name" value="PROKAR_LIPOPROTEIN"/>
    <property type="match status" value="1"/>
</dbReference>
<dbReference type="Pfam" id="PF00450">
    <property type="entry name" value="Peptidase_S10"/>
    <property type="match status" value="1"/>
</dbReference>
<sequence>MENIRLHIVFFMILFACLTSSSHGLKRQSEALSRLYKIKSKTNTHIDTRPFSADFPIERIQSQKWSKTNDLIEKLPGQPPVEFSQYSGYVPVNISTGRALFYYFVEADPEKSSKFPLLLWLNGGPGCSSLGYGAMEELGPFRVYSDGKSLYINPYAWNLVANVLFLETPAGVGFSYSNTTTDYEESGDRQTAIDNYVFLLKWLERFPEYKNRDFYIAGESYAGHYVPQLAQTILHHNLKAKRPIIKLKGMIIGNAVINDDTDTLGMYQYFQTHALISDETWNKYLKYCYYYRSSYECYKVEEQVDEPMEDINIYNIYAPQCLNSKLTKTPKNASVFNFDPCSYYYVYAYLNRPDVQKALHANVTKLPHDWGSCSIIINWKDSAYTVLPILHELMDNGIRVAVYSGDIDGNVPVTSTLLSINQMNVSVSSQWRPWYHSGE</sequence>
<dbReference type="GO" id="GO:0004185">
    <property type="term" value="F:serine-type carboxypeptidase activity"/>
    <property type="evidence" value="ECO:0007669"/>
    <property type="project" value="UniProtKB-UniRule"/>
</dbReference>
<dbReference type="InterPro" id="IPR029058">
    <property type="entry name" value="AB_hydrolase_fold"/>
</dbReference>
<comment type="caution">
    <text evidence="11">The sequence shown here is derived from an EMBL/GenBank/DDBJ whole genome shotgun (WGS) entry which is preliminary data.</text>
</comment>
<dbReference type="GO" id="GO:0006508">
    <property type="term" value="P:proteolysis"/>
    <property type="evidence" value="ECO:0007669"/>
    <property type="project" value="UniProtKB-KW"/>
</dbReference>
<keyword evidence="5 10" id="KW-0645">Protease</keyword>
<feature type="non-terminal residue" evidence="11">
    <location>
        <position position="1"/>
    </location>
</feature>
<keyword evidence="8" id="KW-1015">Disulfide bond</keyword>
<feature type="signal peptide" evidence="10">
    <location>
        <begin position="1"/>
        <end position="24"/>
    </location>
</feature>
<dbReference type="GO" id="GO:0005773">
    <property type="term" value="C:vacuole"/>
    <property type="evidence" value="ECO:0007669"/>
    <property type="project" value="TreeGrafter"/>
</dbReference>
<dbReference type="OrthoDB" id="443318at2759"/>
<keyword evidence="6 10" id="KW-0732">Signal</keyword>
<evidence type="ECO:0000256" key="3">
    <source>
        <dbReference type="ARBA" id="ARBA00022525"/>
    </source>
</evidence>
<dbReference type="InterPro" id="IPR018202">
    <property type="entry name" value="Ser_caboxypep_ser_AS"/>
</dbReference>
<comment type="similarity">
    <text evidence="2 10">Belongs to the peptidase S10 family.</text>
</comment>
<dbReference type="EC" id="3.4.16.-" evidence="10"/>
<dbReference type="AlphaFoldDB" id="A0A9N7N7B5"/>
<gene>
    <name evidence="11" type="ORF">SHERM_21409</name>
</gene>
<keyword evidence="9" id="KW-0325">Glycoprotein</keyword>
<dbReference type="PANTHER" id="PTHR11802:SF132">
    <property type="entry name" value="SERINE CARBOXYPEPTIDASE-LIKE 36-RELATED"/>
    <property type="match status" value="1"/>
</dbReference>
<evidence type="ECO:0000256" key="8">
    <source>
        <dbReference type="ARBA" id="ARBA00023157"/>
    </source>
</evidence>
<evidence type="ECO:0000313" key="11">
    <source>
        <dbReference type="EMBL" id="CAA0824466.1"/>
    </source>
</evidence>
<dbReference type="SUPFAM" id="SSF53474">
    <property type="entry name" value="alpha/beta-Hydrolases"/>
    <property type="match status" value="1"/>
</dbReference>
<evidence type="ECO:0000256" key="5">
    <source>
        <dbReference type="ARBA" id="ARBA00022670"/>
    </source>
</evidence>
<dbReference type="Gene3D" id="3.40.50.11320">
    <property type="match status" value="1"/>
</dbReference>
<keyword evidence="4 10" id="KW-0121">Carboxypeptidase</keyword>
<dbReference type="Gene3D" id="6.10.250.940">
    <property type="match status" value="1"/>
</dbReference>
<organism evidence="11 12">
    <name type="scientific">Striga hermonthica</name>
    <name type="common">Purple witchweed</name>
    <name type="synonym">Buchnera hermonthica</name>
    <dbReference type="NCBI Taxonomy" id="68872"/>
    <lineage>
        <taxon>Eukaryota</taxon>
        <taxon>Viridiplantae</taxon>
        <taxon>Streptophyta</taxon>
        <taxon>Embryophyta</taxon>
        <taxon>Tracheophyta</taxon>
        <taxon>Spermatophyta</taxon>
        <taxon>Magnoliopsida</taxon>
        <taxon>eudicotyledons</taxon>
        <taxon>Gunneridae</taxon>
        <taxon>Pentapetalae</taxon>
        <taxon>asterids</taxon>
        <taxon>lamiids</taxon>
        <taxon>Lamiales</taxon>
        <taxon>Orobanchaceae</taxon>
        <taxon>Buchnereae</taxon>
        <taxon>Striga</taxon>
    </lineage>
</organism>
<evidence type="ECO:0000256" key="4">
    <source>
        <dbReference type="ARBA" id="ARBA00022645"/>
    </source>
</evidence>
<evidence type="ECO:0000256" key="6">
    <source>
        <dbReference type="ARBA" id="ARBA00022729"/>
    </source>
</evidence>
<evidence type="ECO:0000256" key="10">
    <source>
        <dbReference type="RuleBase" id="RU361156"/>
    </source>
</evidence>
<dbReference type="PRINTS" id="PR00724">
    <property type="entry name" value="CRBOXYPTASEC"/>
</dbReference>
<keyword evidence="3" id="KW-0964">Secreted</keyword>
<protein>
    <recommendedName>
        <fullName evidence="10">Carboxypeptidase</fullName>
        <ecNumber evidence="10">3.4.16.-</ecNumber>
    </recommendedName>
</protein>
<dbReference type="Gene3D" id="3.40.50.1820">
    <property type="entry name" value="alpha/beta hydrolase"/>
    <property type="match status" value="1"/>
</dbReference>
<keyword evidence="12" id="KW-1185">Reference proteome</keyword>
<dbReference type="InterPro" id="IPR001563">
    <property type="entry name" value="Peptidase_S10"/>
</dbReference>
<dbReference type="GO" id="GO:0005576">
    <property type="term" value="C:extracellular region"/>
    <property type="evidence" value="ECO:0007669"/>
    <property type="project" value="UniProtKB-SubCell"/>
</dbReference>
<reference evidence="11" key="1">
    <citation type="submission" date="2019-12" db="EMBL/GenBank/DDBJ databases">
        <authorList>
            <person name="Scholes J."/>
        </authorList>
    </citation>
    <scope>NUCLEOTIDE SEQUENCE</scope>
</reference>
<accession>A0A9N7N7B5</accession>
<evidence type="ECO:0000256" key="1">
    <source>
        <dbReference type="ARBA" id="ARBA00004613"/>
    </source>
</evidence>
<evidence type="ECO:0000256" key="7">
    <source>
        <dbReference type="ARBA" id="ARBA00022801"/>
    </source>
</evidence>
<keyword evidence="7 10" id="KW-0378">Hydrolase</keyword>